<organism evidence="2">
    <name type="scientific">Streptomyces sp. R02</name>
    <dbReference type="NCBI Taxonomy" id="3238623"/>
    <lineage>
        <taxon>Bacteria</taxon>
        <taxon>Bacillati</taxon>
        <taxon>Actinomycetota</taxon>
        <taxon>Actinomycetes</taxon>
        <taxon>Kitasatosporales</taxon>
        <taxon>Streptomycetaceae</taxon>
        <taxon>Streptomyces</taxon>
    </lineage>
</organism>
<evidence type="ECO:0000313" key="2">
    <source>
        <dbReference type="EMBL" id="XDP96043.1"/>
    </source>
</evidence>
<feature type="domain" description="SnoaL-like" evidence="1">
    <location>
        <begin position="17"/>
        <end position="123"/>
    </location>
</feature>
<sequence length="149" mass="16788">MTTPTPTRTATRQAFLDHLDHLAAGRVDEWVELFTEDGVLEFPYAPPGYPTRLQGRDELRAHMAAFPKAFRVEMKDVRIHETVDPTLVIAELRCEGVALETGRPYDQTYISVVETRDGRISRYVDYWNPLVAMEALGGSAGMVTAFSRD</sequence>
<evidence type="ECO:0000259" key="1">
    <source>
        <dbReference type="Pfam" id="PF12680"/>
    </source>
</evidence>
<dbReference type="EMBL" id="CP163429">
    <property type="protein sequence ID" value="XDP96043.1"/>
    <property type="molecule type" value="Genomic_DNA"/>
</dbReference>
<accession>A0AB39LT94</accession>
<proteinExistence type="predicted"/>
<dbReference type="SUPFAM" id="SSF54427">
    <property type="entry name" value="NTF2-like"/>
    <property type="match status" value="1"/>
</dbReference>
<protein>
    <submittedName>
        <fullName evidence="2">Nuclear transport factor 2 family protein</fullName>
    </submittedName>
</protein>
<dbReference type="Pfam" id="PF12680">
    <property type="entry name" value="SnoaL_2"/>
    <property type="match status" value="1"/>
</dbReference>
<dbReference type="RefSeq" id="WP_369158212.1">
    <property type="nucleotide sequence ID" value="NZ_CP163429.1"/>
</dbReference>
<gene>
    <name evidence="2" type="ORF">AB5J57_22120</name>
</gene>
<dbReference type="AlphaFoldDB" id="A0AB39LT94"/>
<dbReference type="Gene3D" id="3.10.450.50">
    <property type="match status" value="1"/>
</dbReference>
<reference evidence="2" key="1">
    <citation type="submission" date="2024-07" db="EMBL/GenBank/DDBJ databases">
        <authorList>
            <person name="Yu S.T."/>
        </authorList>
    </citation>
    <scope>NUCLEOTIDE SEQUENCE</scope>
    <source>
        <strain evidence="2">R02</strain>
    </source>
</reference>
<name>A0AB39LT94_9ACTN</name>
<dbReference type="InterPro" id="IPR037401">
    <property type="entry name" value="SnoaL-like"/>
</dbReference>
<dbReference type="InterPro" id="IPR032710">
    <property type="entry name" value="NTF2-like_dom_sf"/>
</dbReference>